<sequence length="106" mass="11838">MAIQLLSISFLYIFLYCPPVFLYAAYKSGLLPNIIASSYYSDGSYFSYYAITFTPIICALSMPELRTKFKICFPFCRRRRAAVGPQALLMTRPQAGPTAAIATIAK</sequence>
<comment type="caution">
    <text evidence="3">The sequence shown here is derived from an EMBL/GenBank/DDBJ whole genome shotgun (WGS) entry which is preliminary data.</text>
</comment>
<keyword evidence="1" id="KW-0812">Transmembrane</keyword>
<gene>
    <name evidence="2" type="ORF">IZO911_LOCUS14684</name>
    <name evidence="3" type="ORF">KXQ929_LOCUS35905</name>
</gene>
<accession>A0A819WHV0</accession>
<proteinExistence type="predicted"/>
<organism evidence="3 4">
    <name type="scientific">Adineta steineri</name>
    <dbReference type="NCBI Taxonomy" id="433720"/>
    <lineage>
        <taxon>Eukaryota</taxon>
        <taxon>Metazoa</taxon>
        <taxon>Spiralia</taxon>
        <taxon>Gnathifera</taxon>
        <taxon>Rotifera</taxon>
        <taxon>Eurotatoria</taxon>
        <taxon>Bdelloidea</taxon>
        <taxon>Adinetida</taxon>
        <taxon>Adinetidae</taxon>
        <taxon>Adineta</taxon>
    </lineage>
</organism>
<evidence type="ECO:0000313" key="2">
    <source>
        <dbReference type="EMBL" id="CAF0945430.1"/>
    </source>
</evidence>
<reference evidence="3" key="1">
    <citation type="submission" date="2021-02" db="EMBL/GenBank/DDBJ databases">
        <authorList>
            <person name="Nowell W R."/>
        </authorList>
    </citation>
    <scope>NUCLEOTIDE SEQUENCE</scope>
</reference>
<dbReference type="Proteomes" id="UP000663868">
    <property type="component" value="Unassembled WGS sequence"/>
</dbReference>
<dbReference type="EMBL" id="CAJNOE010000123">
    <property type="protein sequence ID" value="CAF0945430.1"/>
    <property type="molecule type" value="Genomic_DNA"/>
</dbReference>
<dbReference type="Proteomes" id="UP000663860">
    <property type="component" value="Unassembled WGS sequence"/>
</dbReference>
<protein>
    <submittedName>
        <fullName evidence="3">Uncharacterized protein</fullName>
    </submittedName>
</protein>
<keyword evidence="1" id="KW-0472">Membrane</keyword>
<feature type="transmembrane region" description="Helical" evidence="1">
    <location>
        <begin position="5"/>
        <end position="26"/>
    </location>
</feature>
<evidence type="ECO:0000313" key="4">
    <source>
        <dbReference type="Proteomes" id="UP000663868"/>
    </source>
</evidence>
<dbReference type="AlphaFoldDB" id="A0A819WHV0"/>
<evidence type="ECO:0000313" key="3">
    <source>
        <dbReference type="EMBL" id="CAF4125876.1"/>
    </source>
</evidence>
<keyword evidence="1" id="KW-1133">Transmembrane helix</keyword>
<name>A0A819WHV0_9BILA</name>
<dbReference type="EMBL" id="CAJOBB010005365">
    <property type="protein sequence ID" value="CAF4125876.1"/>
    <property type="molecule type" value="Genomic_DNA"/>
</dbReference>
<evidence type="ECO:0000256" key="1">
    <source>
        <dbReference type="SAM" id="Phobius"/>
    </source>
</evidence>
<feature type="transmembrane region" description="Helical" evidence="1">
    <location>
        <begin position="46"/>
        <end position="65"/>
    </location>
</feature>